<dbReference type="SFLD" id="SFLDS00005">
    <property type="entry name" value="Isoprenoid_Synthase_Type_I"/>
    <property type="match status" value="1"/>
</dbReference>
<keyword evidence="1 2" id="KW-0456">Lyase</keyword>
<sequence length="354" mass="39955">MDPYDFTIPTGTVFRIPEIRSSLPEARHPRCAELDERAHTFSRPYLIGYFGDEDRADRFLAQGHAHYACLGYPRTLEDRAQAVANSILPATLLDDTFSKPGLQGNLTALKEHHARWSAVFAGERPPPEADAAYHFVYDSIEACAPYASPGVARRLREGWQDAADAFLDEAVHRHHKDTADLGTYAERRVRVHFRMWACALLEFSLGIDLGPLAGHPLIRSAQHHVIWHLALANDCYSLVKELSAQESTNTIIELIRHDKLDLQTAVDEVVELVHRTEQDYLRVREEIRRGPLGGNPDVTAYMDGLGFFITGNLRIMQSSSRYHGLDHDGSRVLPGPMTITYMPTVHTPREEFRP</sequence>
<reference evidence="3 4" key="1">
    <citation type="submission" date="2017-06" db="EMBL/GenBank/DDBJ databases">
        <title>Streptomyces albireticuli Genome sequencing and assembly.</title>
        <authorList>
            <person name="Wang Y."/>
            <person name="Du B."/>
            <person name="Ding Y."/>
            <person name="Liu H."/>
            <person name="Hou Q."/>
            <person name="Liu K."/>
            <person name="Yao L."/>
            <person name="Wang C."/>
        </authorList>
    </citation>
    <scope>NUCLEOTIDE SEQUENCE [LARGE SCALE GENOMIC DNA]</scope>
    <source>
        <strain evidence="3 4">MDJK11</strain>
    </source>
</reference>
<dbReference type="InterPro" id="IPR034686">
    <property type="entry name" value="Terpene_cyclase-like_2"/>
</dbReference>
<keyword evidence="2" id="KW-0460">Magnesium</keyword>
<evidence type="ECO:0000313" key="4">
    <source>
        <dbReference type="Proteomes" id="UP000195755"/>
    </source>
</evidence>
<dbReference type="KEGG" id="salj:SMD11_6949"/>
<organism evidence="3 4">
    <name type="scientific">Streptomyces albireticuli</name>
    <dbReference type="NCBI Taxonomy" id="1940"/>
    <lineage>
        <taxon>Bacteria</taxon>
        <taxon>Bacillati</taxon>
        <taxon>Actinomycetota</taxon>
        <taxon>Actinomycetes</taxon>
        <taxon>Kitasatosporales</taxon>
        <taxon>Streptomycetaceae</taxon>
        <taxon>Streptomyces</taxon>
    </lineage>
</organism>
<proteinExistence type="inferred from homology"/>
<dbReference type="EC" id="4.2.3.-" evidence="2"/>
<dbReference type="Proteomes" id="UP000195755">
    <property type="component" value="Chromosome"/>
</dbReference>
<dbReference type="EMBL" id="CP021744">
    <property type="protein sequence ID" value="ARZ72525.1"/>
    <property type="molecule type" value="Genomic_DNA"/>
</dbReference>
<protein>
    <recommendedName>
        <fullName evidence="2">Terpene synthase</fullName>
        <ecNumber evidence="2">4.2.3.-</ecNumber>
    </recommendedName>
</protein>
<accession>A0A1Z2LE25</accession>
<comment type="cofactor">
    <cofactor evidence="2">
        <name>Mg(2+)</name>
        <dbReference type="ChEBI" id="CHEBI:18420"/>
    </cofactor>
</comment>
<dbReference type="PANTHER" id="PTHR35201">
    <property type="entry name" value="TERPENE SYNTHASE"/>
    <property type="match status" value="1"/>
</dbReference>
<dbReference type="GO" id="GO:0046872">
    <property type="term" value="F:metal ion binding"/>
    <property type="evidence" value="ECO:0007669"/>
    <property type="project" value="UniProtKB-KW"/>
</dbReference>
<evidence type="ECO:0000256" key="2">
    <source>
        <dbReference type="RuleBase" id="RU366034"/>
    </source>
</evidence>
<gene>
    <name evidence="3" type="ORF">SMD11_6949</name>
</gene>
<keyword evidence="2" id="KW-0479">Metal-binding</keyword>
<evidence type="ECO:0000313" key="3">
    <source>
        <dbReference type="EMBL" id="ARZ72525.1"/>
    </source>
</evidence>
<dbReference type="SFLD" id="SFLDG01020">
    <property type="entry name" value="Terpene_Cyclase_Like_2"/>
    <property type="match status" value="1"/>
</dbReference>
<dbReference type="Pfam" id="PF19086">
    <property type="entry name" value="Terpene_syn_C_2"/>
    <property type="match status" value="1"/>
</dbReference>
<dbReference type="PANTHER" id="PTHR35201:SF4">
    <property type="entry name" value="BETA-PINACENE SYNTHASE-RELATED"/>
    <property type="match status" value="1"/>
</dbReference>
<comment type="similarity">
    <text evidence="2">Belongs to the terpene synthase family.</text>
</comment>
<dbReference type="SUPFAM" id="SSF48576">
    <property type="entry name" value="Terpenoid synthases"/>
    <property type="match status" value="1"/>
</dbReference>
<dbReference type="RefSeq" id="WP_087930113.1">
    <property type="nucleotide sequence ID" value="NZ_CP021744.1"/>
</dbReference>
<name>A0A1Z2LE25_9ACTN</name>
<dbReference type="InterPro" id="IPR008949">
    <property type="entry name" value="Isoprenoid_synthase_dom_sf"/>
</dbReference>
<dbReference type="AlphaFoldDB" id="A0A1Z2LE25"/>
<evidence type="ECO:0000256" key="1">
    <source>
        <dbReference type="ARBA" id="ARBA00023239"/>
    </source>
</evidence>
<dbReference type="GO" id="GO:0010333">
    <property type="term" value="F:terpene synthase activity"/>
    <property type="evidence" value="ECO:0007669"/>
    <property type="project" value="InterPro"/>
</dbReference>
<dbReference type="Gene3D" id="1.10.600.10">
    <property type="entry name" value="Farnesyl Diphosphate Synthase"/>
    <property type="match status" value="1"/>
</dbReference>
<dbReference type="OrthoDB" id="3652909at2"/>